<organism evidence="1 2">
    <name type="scientific">Champsocephalus gunnari</name>
    <name type="common">Mackerel icefish</name>
    <dbReference type="NCBI Taxonomy" id="52237"/>
    <lineage>
        <taxon>Eukaryota</taxon>
        <taxon>Metazoa</taxon>
        <taxon>Chordata</taxon>
        <taxon>Craniata</taxon>
        <taxon>Vertebrata</taxon>
        <taxon>Euteleostomi</taxon>
        <taxon>Actinopterygii</taxon>
        <taxon>Neopterygii</taxon>
        <taxon>Teleostei</taxon>
        <taxon>Neoteleostei</taxon>
        <taxon>Acanthomorphata</taxon>
        <taxon>Eupercaria</taxon>
        <taxon>Perciformes</taxon>
        <taxon>Notothenioidei</taxon>
        <taxon>Channichthyidae</taxon>
        <taxon>Champsocephalus</taxon>
    </lineage>
</organism>
<accession>A0AAN8CKH5</accession>
<keyword evidence="2" id="KW-1185">Reference proteome</keyword>
<name>A0AAN8CKH5_CHAGU</name>
<dbReference type="AlphaFoldDB" id="A0AAN8CKH5"/>
<evidence type="ECO:0000313" key="2">
    <source>
        <dbReference type="Proteomes" id="UP001331515"/>
    </source>
</evidence>
<sequence>MLLLPFAAADGKHYILTVRAGDEVTLPCDYVIPDQALSPQVVLQQLEHQQLMEGHLKTAKEQEQTANIQKDQLCGGSSWCLWG</sequence>
<comment type="caution">
    <text evidence="1">The sequence shown here is derived from an EMBL/GenBank/DDBJ whole genome shotgun (WGS) entry which is preliminary data.</text>
</comment>
<protein>
    <submittedName>
        <fullName evidence="1">Uncharacterized protein</fullName>
    </submittedName>
</protein>
<dbReference type="Proteomes" id="UP001331515">
    <property type="component" value="Unassembled WGS sequence"/>
</dbReference>
<evidence type="ECO:0000313" key="1">
    <source>
        <dbReference type="EMBL" id="KAK5903088.1"/>
    </source>
</evidence>
<dbReference type="EMBL" id="JAURVH010001531">
    <property type="protein sequence ID" value="KAK5903088.1"/>
    <property type="molecule type" value="Genomic_DNA"/>
</dbReference>
<gene>
    <name evidence="1" type="ORF">CgunFtcFv8_006898</name>
</gene>
<reference evidence="1 2" key="1">
    <citation type="journal article" date="2023" name="Mol. Biol. Evol.">
        <title>Genomics of Secondarily Temperate Adaptation in the Only Non-Antarctic Icefish.</title>
        <authorList>
            <person name="Rivera-Colon A.G."/>
            <person name="Rayamajhi N."/>
            <person name="Minhas B.F."/>
            <person name="Madrigal G."/>
            <person name="Bilyk K.T."/>
            <person name="Yoon V."/>
            <person name="Hune M."/>
            <person name="Gregory S."/>
            <person name="Cheng C.H.C."/>
            <person name="Catchen J.M."/>
        </authorList>
    </citation>
    <scope>NUCLEOTIDE SEQUENCE [LARGE SCALE GENOMIC DNA]</scope>
    <source>
        <tissue evidence="1">White muscle</tissue>
    </source>
</reference>
<proteinExistence type="predicted"/>